<gene>
    <name evidence="2" type="ORF">ASPGLDRAFT_46315</name>
</gene>
<organism evidence="2 3">
    <name type="scientific">Aspergillus glaucus CBS 516.65</name>
    <dbReference type="NCBI Taxonomy" id="1160497"/>
    <lineage>
        <taxon>Eukaryota</taxon>
        <taxon>Fungi</taxon>
        <taxon>Dikarya</taxon>
        <taxon>Ascomycota</taxon>
        <taxon>Pezizomycotina</taxon>
        <taxon>Eurotiomycetes</taxon>
        <taxon>Eurotiomycetidae</taxon>
        <taxon>Eurotiales</taxon>
        <taxon>Aspergillaceae</taxon>
        <taxon>Aspergillus</taxon>
        <taxon>Aspergillus subgen. Aspergillus</taxon>
    </lineage>
</organism>
<dbReference type="EMBL" id="KV878895">
    <property type="protein sequence ID" value="OJJ85316.1"/>
    <property type="molecule type" value="Genomic_DNA"/>
</dbReference>
<name>A0A1L9VN15_ASPGL</name>
<keyword evidence="3" id="KW-1185">Reference proteome</keyword>
<sequence length="76" mass="8929">MKTEDGDTVTLLVTSVVNRVKQFIEGAVIMSMTLFITDAFEGILFMQVDHHSMLHYVIFMLFYMSISFLYYKYKPM</sequence>
<reference evidence="3" key="1">
    <citation type="journal article" date="2017" name="Genome Biol.">
        <title>Comparative genomics reveals high biological diversity and specific adaptations in the industrially and medically important fungal genus Aspergillus.</title>
        <authorList>
            <person name="de Vries R.P."/>
            <person name="Riley R."/>
            <person name="Wiebenga A."/>
            <person name="Aguilar-Osorio G."/>
            <person name="Amillis S."/>
            <person name="Uchima C.A."/>
            <person name="Anderluh G."/>
            <person name="Asadollahi M."/>
            <person name="Askin M."/>
            <person name="Barry K."/>
            <person name="Battaglia E."/>
            <person name="Bayram O."/>
            <person name="Benocci T."/>
            <person name="Braus-Stromeyer S.A."/>
            <person name="Caldana C."/>
            <person name="Canovas D."/>
            <person name="Cerqueira G.C."/>
            <person name="Chen F."/>
            <person name="Chen W."/>
            <person name="Choi C."/>
            <person name="Clum A."/>
            <person name="Dos Santos R.A."/>
            <person name="Damasio A.R."/>
            <person name="Diallinas G."/>
            <person name="Emri T."/>
            <person name="Fekete E."/>
            <person name="Flipphi M."/>
            <person name="Freyberg S."/>
            <person name="Gallo A."/>
            <person name="Gournas C."/>
            <person name="Habgood R."/>
            <person name="Hainaut M."/>
            <person name="Harispe M.L."/>
            <person name="Henrissat B."/>
            <person name="Hilden K.S."/>
            <person name="Hope R."/>
            <person name="Hossain A."/>
            <person name="Karabika E."/>
            <person name="Karaffa L."/>
            <person name="Karanyi Z."/>
            <person name="Krasevec N."/>
            <person name="Kuo A."/>
            <person name="Kusch H."/>
            <person name="LaButti K."/>
            <person name="Lagendijk E.L."/>
            <person name="Lapidus A."/>
            <person name="Levasseur A."/>
            <person name="Lindquist E."/>
            <person name="Lipzen A."/>
            <person name="Logrieco A.F."/>
            <person name="MacCabe A."/>
            <person name="Maekelae M.R."/>
            <person name="Malavazi I."/>
            <person name="Melin P."/>
            <person name="Meyer V."/>
            <person name="Mielnichuk N."/>
            <person name="Miskei M."/>
            <person name="Molnar A.P."/>
            <person name="Mule G."/>
            <person name="Ngan C.Y."/>
            <person name="Orejas M."/>
            <person name="Orosz E."/>
            <person name="Ouedraogo J.P."/>
            <person name="Overkamp K.M."/>
            <person name="Park H.-S."/>
            <person name="Perrone G."/>
            <person name="Piumi F."/>
            <person name="Punt P.J."/>
            <person name="Ram A.F."/>
            <person name="Ramon A."/>
            <person name="Rauscher S."/>
            <person name="Record E."/>
            <person name="Riano-Pachon D.M."/>
            <person name="Robert V."/>
            <person name="Roehrig J."/>
            <person name="Ruller R."/>
            <person name="Salamov A."/>
            <person name="Salih N.S."/>
            <person name="Samson R.A."/>
            <person name="Sandor E."/>
            <person name="Sanguinetti M."/>
            <person name="Schuetze T."/>
            <person name="Sepcic K."/>
            <person name="Shelest E."/>
            <person name="Sherlock G."/>
            <person name="Sophianopoulou V."/>
            <person name="Squina F.M."/>
            <person name="Sun H."/>
            <person name="Susca A."/>
            <person name="Todd R.B."/>
            <person name="Tsang A."/>
            <person name="Unkles S.E."/>
            <person name="van de Wiele N."/>
            <person name="van Rossen-Uffink D."/>
            <person name="Oliveira J.V."/>
            <person name="Vesth T.C."/>
            <person name="Visser J."/>
            <person name="Yu J.-H."/>
            <person name="Zhou M."/>
            <person name="Andersen M.R."/>
            <person name="Archer D.B."/>
            <person name="Baker S.E."/>
            <person name="Benoit I."/>
            <person name="Brakhage A.A."/>
            <person name="Braus G.H."/>
            <person name="Fischer R."/>
            <person name="Frisvad J.C."/>
            <person name="Goldman G.H."/>
            <person name="Houbraken J."/>
            <person name="Oakley B."/>
            <person name="Pocsi I."/>
            <person name="Scazzocchio C."/>
            <person name="Seiboth B."/>
            <person name="vanKuyk P.A."/>
            <person name="Wortman J."/>
            <person name="Dyer P.S."/>
            <person name="Grigoriev I.V."/>
        </authorList>
    </citation>
    <scope>NUCLEOTIDE SEQUENCE [LARGE SCALE GENOMIC DNA]</scope>
    <source>
        <strain evidence="3">CBS 516.65</strain>
    </source>
</reference>
<feature type="transmembrane region" description="Helical" evidence="1">
    <location>
        <begin position="27"/>
        <end position="47"/>
    </location>
</feature>
<dbReference type="GeneID" id="34462678"/>
<feature type="transmembrane region" description="Helical" evidence="1">
    <location>
        <begin position="53"/>
        <end position="71"/>
    </location>
</feature>
<accession>A0A1L9VN15</accession>
<evidence type="ECO:0000313" key="3">
    <source>
        <dbReference type="Proteomes" id="UP000184300"/>
    </source>
</evidence>
<dbReference type="Proteomes" id="UP000184300">
    <property type="component" value="Unassembled WGS sequence"/>
</dbReference>
<keyword evidence="1" id="KW-0472">Membrane</keyword>
<proteinExistence type="predicted"/>
<evidence type="ECO:0000256" key="1">
    <source>
        <dbReference type="SAM" id="Phobius"/>
    </source>
</evidence>
<dbReference type="RefSeq" id="XP_022402014.1">
    <property type="nucleotide sequence ID" value="XM_022546417.1"/>
</dbReference>
<keyword evidence="1" id="KW-1133">Transmembrane helix</keyword>
<protein>
    <submittedName>
        <fullName evidence="2">Uncharacterized protein</fullName>
    </submittedName>
</protein>
<dbReference type="VEuPathDB" id="FungiDB:ASPGLDRAFT_46315"/>
<dbReference type="OrthoDB" id="10334183at2759"/>
<keyword evidence="1" id="KW-0812">Transmembrane</keyword>
<dbReference type="AlphaFoldDB" id="A0A1L9VN15"/>
<evidence type="ECO:0000313" key="2">
    <source>
        <dbReference type="EMBL" id="OJJ85316.1"/>
    </source>
</evidence>